<accession>A0A151JVJ5</accession>
<protein>
    <submittedName>
        <fullName evidence="1">Uncharacterized protein</fullName>
    </submittedName>
</protein>
<proteinExistence type="predicted"/>
<gene>
    <name evidence="1" type="ORF">ALC56_08088</name>
</gene>
<dbReference type="Proteomes" id="UP000078541">
    <property type="component" value="Unassembled WGS sequence"/>
</dbReference>
<dbReference type="EMBL" id="KQ981695">
    <property type="protein sequence ID" value="KYN37544.1"/>
    <property type="molecule type" value="Genomic_DNA"/>
</dbReference>
<reference evidence="1 2" key="1">
    <citation type="submission" date="2016-03" db="EMBL/GenBank/DDBJ databases">
        <title>Trachymyrmex septentrionalis WGS genome.</title>
        <authorList>
            <person name="Nygaard S."/>
            <person name="Hu H."/>
            <person name="Boomsma J."/>
            <person name="Zhang G."/>
        </authorList>
    </citation>
    <scope>NUCLEOTIDE SEQUENCE [LARGE SCALE GENOMIC DNA]</scope>
    <source>
        <strain evidence="1">Tsep2-gDNA-1</strain>
        <tissue evidence="1">Whole body</tissue>
    </source>
</reference>
<keyword evidence="2" id="KW-1185">Reference proteome</keyword>
<feature type="non-terminal residue" evidence="1">
    <location>
        <position position="1"/>
    </location>
</feature>
<name>A0A151JVJ5_9HYME</name>
<sequence>LSRSEIVLVNGLRSNHYNLNYSLHRNNMVDAYLRNFSSQNPLDIFPALQHPLPKVCRLLFSFFKAIDISI</sequence>
<evidence type="ECO:0000313" key="2">
    <source>
        <dbReference type="Proteomes" id="UP000078541"/>
    </source>
</evidence>
<evidence type="ECO:0000313" key="1">
    <source>
        <dbReference type="EMBL" id="KYN37544.1"/>
    </source>
</evidence>
<dbReference type="STRING" id="34720.A0A151JVJ5"/>
<dbReference type="AlphaFoldDB" id="A0A151JVJ5"/>
<organism evidence="1 2">
    <name type="scientific">Trachymyrmex septentrionalis</name>
    <dbReference type="NCBI Taxonomy" id="34720"/>
    <lineage>
        <taxon>Eukaryota</taxon>
        <taxon>Metazoa</taxon>
        <taxon>Ecdysozoa</taxon>
        <taxon>Arthropoda</taxon>
        <taxon>Hexapoda</taxon>
        <taxon>Insecta</taxon>
        <taxon>Pterygota</taxon>
        <taxon>Neoptera</taxon>
        <taxon>Endopterygota</taxon>
        <taxon>Hymenoptera</taxon>
        <taxon>Apocrita</taxon>
        <taxon>Aculeata</taxon>
        <taxon>Formicoidea</taxon>
        <taxon>Formicidae</taxon>
        <taxon>Myrmicinae</taxon>
        <taxon>Trachymyrmex</taxon>
    </lineage>
</organism>